<feature type="compositionally biased region" description="Basic residues" evidence="1">
    <location>
        <begin position="1"/>
        <end position="16"/>
    </location>
</feature>
<feature type="transmembrane region" description="Helical" evidence="2">
    <location>
        <begin position="21"/>
        <end position="40"/>
    </location>
</feature>
<evidence type="ECO:0000256" key="1">
    <source>
        <dbReference type="SAM" id="MobiDB-lite"/>
    </source>
</evidence>
<keyword evidence="2" id="KW-0812">Transmembrane</keyword>
<dbReference type="OrthoDB" id="7469880at2"/>
<gene>
    <name evidence="3" type="ORF">AX760_11390</name>
</gene>
<name>A0A657LXS8_9HYPH</name>
<evidence type="ECO:0008006" key="5">
    <source>
        <dbReference type="Google" id="ProtNLM"/>
    </source>
</evidence>
<sequence length="249" mass="27369">MTRTSKPKRRARRPRKAPSQGRMWPWYLAAVVVVGGITIYDNRQRIEAWTDSGKKSQIASQEPARKPDVQARTASVSKQPTTLSKPSRVAPETVIPKIGIPKIGIAEVPVPADRVEDATVQHVGPSTMASPAGKFFYCSPSRADNCVIDGDTFVFKGEKIRVADIEAPKARQARCDSERLLAHDAKERLRILLSAGDFTLAASPQGSGDTDRGTARRVIRNGQSLGEQMAAEGIVQKRDGKRWPWCRQS</sequence>
<feature type="compositionally biased region" description="Polar residues" evidence="1">
    <location>
        <begin position="72"/>
        <end position="85"/>
    </location>
</feature>
<feature type="region of interest" description="Disordered" evidence="1">
    <location>
        <begin position="51"/>
        <end position="89"/>
    </location>
</feature>
<evidence type="ECO:0000313" key="3">
    <source>
        <dbReference type="EMBL" id="OJF99981.1"/>
    </source>
</evidence>
<dbReference type="RefSeq" id="WP_071831796.1">
    <property type="nucleotide sequence ID" value="NZ_LSRP01000046.1"/>
</dbReference>
<keyword evidence="2" id="KW-0472">Membrane</keyword>
<evidence type="ECO:0000313" key="4">
    <source>
        <dbReference type="Proteomes" id="UP000182661"/>
    </source>
</evidence>
<feature type="region of interest" description="Disordered" evidence="1">
    <location>
        <begin position="1"/>
        <end position="20"/>
    </location>
</feature>
<comment type="caution">
    <text evidence="3">The sequence shown here is derived from an EMBL/GenBank/DDBJ whole genome shotgun (WGS) entry which is preliminary data.</text>
</comment>
<dbReference type="Gene3D" id="2.40.50.90">
    <property type="match status" value="1"/>
</dbReference>
<dbReference type="AlphaFoldDB" id="A0A657LXS8"/>
<accession>A0A657LXS8</accession>
<keyword evidence="4" id="KW-1185">Reference proteome</keyword>
<evidence type="ECO:0000256" key="2">
    <source>
        <dbReference type="SAM" id="Phobius"/>
    </source>
</evidence>
<dbReference type="EMBL" id="LSRP01000046">
    <property type="protein sequence ID" value="OJF99981.1"/>
    <property type="molecule type" value="Genomic_DNA"/>
</dbReference>
<dbReference type="Proteomes" id="UP000182661">
    <property type="component" value="Unassembled WGS sequence"/>
</dbReference>
<organism evidence="3 4">
    <name type="scientific">Pararhizobium antarcticum</name>
    <dbReference type="NCBI Taxonomy" id="1798805"/>
    <lineage>
        <taxon>Bacteria</taxon>
        <taxon>Pseudomonadati</taxon>
        <taxon>Pseudomonadota</taxon>
        <taxon>Alphaproteobacteria</taxon>
        <taxon>Hyphomicrobiales</taxon>
        <taxon>Rhizobiaceae</taxon>
        <taxon>Rhizobium/Agrobacterium group</taxon>
        <taxon>Pararhizobium</taxon>
    </lineage>
</organism>
<reference evidence="3 4" key="1">
    <citation type="submission" date="2016-02" db="EMBL/GenBank/DDBJ databases">
        <title>Genome sequencing of a beta-galactosidase producing bacteria Rhizobium sp. 59.</title>
        <authorList>
            <person name="Wang D."/>
            <person name="Kot W."/>
            <person name="Qin Y."/>
            <person name="Hansen L."/>
            <person name="Naqvi K."/>
            <person name="Rensing C."/>
        </authorList>
    </citation>
    <scope>NUCLEOTIDE SEQUENCE [LARGE SCALE GENOMIC DNA]</scope>
    <source>
        <strain evidence="3 4">59</strain>
    </source>
</reference>
<keyword evidence="2" id="KW-1133">Transmembrane helix</keyword>
<dbReference type="InterPro" id="IPR035437">
    <property type="entry name" value="SNase_OB-fold_sf"/>
</dbReference>
<protein>
    <recommendedName>
        <fullName evidence="5">Nuclease</fullName>
    </recommendedName>
</protein>
<dbReference type="SUPFAM" id="SSF50199">
    <property type="entry name" value="Staphylococcal nuclease"/>
    <property type="match status" value="1"/>
</dbReference>
<proteinExistence type="predicted"/>